<protein>
    <submittedName>
        <fullName evidence="2">RNA polymerase Rpb2, domain 5</fullName>
    </submittedName>
</protein>
<sequence>MLKDEITAFNACYVDFEKMNTEILGVSIDSVHLLPLNVIRMSSDYLKKDGVQTFDDFLRDGLIEYLDVNEENNALFDNSANFIDL</sequence>
<evidence type="ECO:0000313" key="3">
    <source>
        <dbReference type="Proteomes" id="UP001370490"/>
    </source>
</evidence>
<proteinExistence type="predicted"/>
<dbReference type="Pfam" id="PF04567">
    <property type="entry name" value="RNA_pol_Rpb2_5"/>
    <property type="match status" value="1"/>
</dbReference>
<dbReference type="AlphaFoldDB" id="A0AAN8UIC8"/>
<accession>A0AAN8UIC8</accession>
<dbReference type="EMBL" id="JBAMMX010000024">
    <property type="protein sequence ID" value="KAK6916115.1"/>
    <property type="molecule type" value="Genomic_DNA"/>
</dbReference>
<evidence type="ECO:0000313" key="2">
    <source>
        <dbReference type="EMBL" id="KAK6916115.1"/>
    </source>
</evidence>
<comment type="caution">
    <text evidence="2">The sequence shown here is derived from an EMBL/GenBank/DDBJ whole genome shotgun (WGS) entry which is preliminary data.</text>
</comment>
<dbReference type="Proteomes" id="UP001370490">
    <property type="component" value="Unassembled WGS sequence"/>
</dbReference>
<dbReference type="GO" id="GO:0006351">
    <property type="term" value="P:DNA-templated transcription"/>
    <property type="evidence" value="ECO:0007669"/>
    <property type="project" value="InterPro"/>
</dbReference>
<keyword evidence="3" id="KW-1185">Reference proteome</keyword>
<name>A0AAN8UIC8_9MAGN</name>
<feature type="domain" description="RNA polymerase Rpb2" evidence="1">
    <location>
        <begin position="54"/>
        <end position="74"/>
    </location>
</feature>
<dbReference type="InterPro" id="IPR007647">
    <property type="entry name" value="RNA_pol_Rpb2_5"/>
</dbReference>
<gene>
    <name evidence="2" type="ORF">RJ641_018976</name>
</gene>
<evidence type="ECO:0000259" key="1">
    <source>
        <dbReference type="Pfam" id="PF04567"/>
    </source>
</evidence>
<organism evidence="2 3">
    <name type="scientific">Dillenia turbinata</name>
    <dbReference type="NCBI Taxonomy" id="194707"/>
    <lineage>
        <taxon>Eukaryota</taxon>
        <taxon>Viridiplantae</taxon>
        <taxon>Streptophyta</taxon>
        <taxon>Embryophyta</taxon>
        <taxon>Tracheophyta</taxon>
        <taxon>Spermatophyta</taxon>
        <taxon>Magnoliopsida</taxon>
        <taxon>eudicotyledons</taxon>
        <taxon>Gunneridae</taxon>
        <taxon>Pentapetalae</taxon>
        <taxon>Dilleniales</taxon>
        <taxon>Dilleniaceae</taxon>
        <taxon>Dillenia</taxon>
    </lineage>
</organism>
<reference evidence="2 3" key="1">
    <citation type="submission" date="2023-12" db="EMBL/GenBank/DDBJ databases">
        <title>A high-quality genome assembly for Dillenia turbinata (Dilleniales).</title>
        <authorList>
            <person name="Chanderbali A."/>
        </authorList>
    </citation>
    <scope>NUCLEOTIDE SEQUENCE [LARGE SCALE GENOMIC DNA]</scope>
    <source>
        <strain evidence="2">LSX21</strain>
        <tissue evidence="2">Leaf</tissue>
    </source>
</reference>